<keyword evidence="2" id="KW-1185">Reference proteome</keyword>
<sequence length="431" mass="49349">MTAEESTAVNGSTLRALWMALKKNTKLKRLVLIVEHNTLKPWKNRFRQFHGQVLPPVRVDLPAKLAFLSATCGAVTNGERVLSVFQRLDQRAVSLVFEFAATRAIRSVIICLEHETRIQQHSSLTKEERVLARCRGSSLFWISSLFLSCLLRSESLPPDNREDKRPRVSAPDTVAWDFLSPWFEQLKGRPLVTSDGYVQVLDPCFRPAQNRGSEPKQYATNDWRTREALELLVVRGNDTSPFEEMFRFACERDREVPLSPRFRFQVEVGNQKPGELSPVTKWRNFFLSHTSDYRPSPEFLEARQRILTMQDEKFMIHPRVPRSIEVPVSLDVGSGGYGQSNAEFVGHMWELQKLINDMKSYHALQVGNVNQDLKSIRDCARAFTYRLDLLSVQIVRVDMTEACVESVLRVLGTGIRIETLEVNAYHDLASL</sequence>
<accession>G4YL24</accession>
<dbReference type="RefSeq" id="XP_009517054.1">
    <property type="nucleotide sequence ID" value="XM_009518759.1"/>
</dbReference>
<evidence type="ECO:0000313" key="1">
    <source>
        <dbReference type="EMBL" id="EGZ29779.1"/>
    </source>
</evidence>
<dbReference type="GeneID" id="20641157"/>
<dbReference type="AlphaFoldDB" id="G4YL24"/>
<dbReference type="KEGG" id="psoj:PHYSODRAFT_294777"/>
<dbReference type="EMBL" id="JH159151">
    <property type="protein sequence ID" value="EGZ29779.1"/>
    <property type="molecule type" value="Genomic_DNA"/>
</dbReference>
<reference evidence="1 2" key="1">
    <citation type="journal article" date="2006" name="Science">
        <title>Phytophthora genome sequences uncover evolutionary origins and mechanisms of pathogenesis.</title>
        <authorList>
            <person name="Tyler B.M."/>
            <person name="Tripathy S."/>
            <person name="Zhang X."/>
            <person name="Dehal P."/>
            <person name="Jiang R.H."/>
            <person name="Aerts A."/>
            <person name="Arredondo F.D."/>
            <person name="Baxter L."/>
            <person name="Bensasson D."/>
            <person name="Beynon J.L."/>
            <person name="Chapman J."/>
            <person name="Damasceno C.M."/>
            <person name="Dorrance A.E."/>
            <person name="Dou D."/>
            <person name="Dickerman A.W."/>
            <person name="Dubchak I.L."/>
            <person name="Garbelotto M."/>
            <person name="Gijzen M."/>
            <person name="Gordon S.G."/>
            <person name="Govers F."/>
            <person name="Grunwald N.J."/>
            <person name="Huang W."/>
            <person name="Ivors K.L."/>
            <person name="Jones R.W."/>
            <person name="Kamoun S."/>
            <person name="Krampis K."/>
            <person name="Lamour K.H."/>
            <person name="Lee M.K."/>
            <person name="McDonald W.H."/>
            <person name="Medina M."/>
            <person name="Meijer H.J."/>
            <person name="Nordberg E.K."/>
            <person name="Maclean D.J."/>
            <person name="Ospina-Giraldo M.D."/>
            <person name="Morris P.F."/>
            <person name="Phuntumart V."/>
            <person name="Putnam N.H."/>
            <person name="Rash S."/>
            <person name="Rose J.K."/>
            <person name="Sakihama Y."/>
            <person name="Salamov A.A."/>
            <person name="Savidor A."/>
            <person name="Scheuring C.F."/>
            <person name="Smith B.M."/>
            <person name="Sobral B.W."/>
            <person name="Terry A."/>
            <person name="Torto-Alalibo T.A."/>
            <person name="Win J."/>
            <person name="Xu Z."/>
            <person name="Zhang H."/>
            <person name="Grigoriev I.V."/>
            <person name="Rokhsar D.S."/>
            <person name="Boore J.L."/>
        </authorList>
    </citation>
    <scope>NUCLEOTIDE SEQUENCE [LARGE SCALE GENOMIC DNA]</scope>
    <source>
        <strain evidence="1 2">P6497</strain>
    </source>
</reference>
<protein>
    <submittedName>
        <fullName evidence="1">Uncharacterized protein</fullName>
    </submittedName>
</protein>
<dbReference type="InParanoid" id="G4YL24"/>
<gene>
    <name evidence="1" type="ORF">PHYSODRAFT_294777</name>
</gene>
<evidence type="ECO:0000313" key="2">
    <source>
        <dbReference type="Proteomes" id="UP000002640"/>
    </source>
</evidence>
<organism evidence="1 2">
    <name type="scientific">Phytophthora sojae (strain P6497)</name>
    <name type="common">Soybean stem and root rot agent</name>
    <name type="synonym">Phytophthora megasperma f. sp. glycines</name>
    <dbReference type="NCBI Taxonomy" id="1094619"/>
    <lineage>
        <taxon>Eukaryota</taxon>
        <taxon>Sar</taxon>
        <taxon>Stramenopiles</taxon>
        <taxon>Oomycota</taxon>
        <taxon>Peronosporomycetes</taxon>
        <taxon>Peronosporales</taxon>
        <taxon>Peronosporaceae</taxon>
        <taxon>Phytophthora</taxon>
    </lineage>
</organism>
<dbReference type="Proteomes" id="UP000002640">
    <property type="component" value="Unassembled WGS sequence"/>
</dbReference>
<name>G4YL24_PHYSP</name>
<proteinExistence type="predicted"/>